<proteinExistence type="predicted"/>
<organism evidence="1">
    <name type="scientific">Aspergillus niger</name>
    <dbReference type="NCBI Taxonomy" id="5061"/>
    <lineage>
        <taxon>Eukaryota</taxon>
        <taxon>Fungi</taxon>
        <taxon>Dikarya</taxon>
        <taxon>Ascomycota</taxon>
        <taxon>Pezizomycotina</taxon>
        <taxon>Eurotiomycetes</taxon>
        <taxon>Eurotiomycetidae</taxon>
        <taxon>Eurotiales</taxon>
        <taxon>Aspergillaceae</taxon>
        <taxon>Aspergillus</taxon>
        <taxon>Aspergillus subgen. Circumdati</taxon>
    </lineage>
</organism>
<evidence type="ECO:0000313" key="1">
    <source>
        <dbReference type="RefSeq" id="XP_059604132.1"/>
    </source>
</evidence>
<sequence length="112" mass="12266">MRRWKKDGGGGWGERAVPLIEKVFGKQHTISRDFGAHFWLGKSKVPKGGQSPFCLLGALSERPNARQPIGSQDHGSRSCPCLTLIPTSGPECDPINLLQMLMAIDRNVPDTL</sequence>
<dbReference type="KEGG" id="ang:An08g06950"/>
<dbReference type="GeneID" id="84591728"/>
<name>A0AAJ8E224_ASPNG</name>
<dbReference type="VEuPathDB" id="FungiDB:An08g06950"/>
<dbReference type="RefSeq" id="XP_059604132.1">
    <property type="nucleotide sequence ID" value="XM_059749162.1"/>
</dbReference>
<reference evidence="1" key="2">
    <citation type="submission" date="2025-08" db="UniProtKB">
        <authorList>
            <consortium name="RefSeq"/>
        </authorList>
    </citation>
    <scope>IDENTIFICATION</scope>
</reference>
<gene>
    <name evidence="1" type="ORF">An08g06950</name>
</gene>
<dbReference type="AlphaFoldDB" id="A0AAJ8E224"/>
<protein>
    <submittedName>
        <fullName evidence="1">Uncharacterized protein</fullName>
    </submittedName>
</protein>
<accession>A0AAJ8E224</accession>
<reference evidence="1" key="1">
    <citation type="submission" date="2025-02" db="EMBL/GenBank/DDBJ databases">
        <authorList>
            <consortium name="NCBI Genome Project"/>
        </authorList>
    </citation>
    <scope>NUCLEOTIDE SEQUENCE</scope>
</reference>